<dbReference type="Pfam" id="PF20255">
    <property type="entry name" value="DUF6606"/>
    <property type="match status" value="1"/>
</dbReference>
<keyword evidence="3" id="KW-0645">Protease</keyword>
<feature type="domain" description="DUF3645" evidence="9">
    <location>
        <begin position="2493"/>
        <end position="2525"/>
    </location>
</feature>
<dbReference type="InterPro" id="IPR046541">
    <property type="entry name" value="DUF6606"/>
</dbReference>
<feature type="domain" description="DUF3638" evidence="8">
    <location>
        <begin position="2109"/>
        <end position="2362"/>
    </location>
</feature>
<gene>
    <name evidence="11" type="ORF">F503_06573</name>
</gene>
<evidence type="ECO:0000313" key="12">
    <source>
        <dbReference type="Proteomes" id="UP000016923"/>
    </source>
</evidence>
<evidence type="ECO:0000259" key="8">
    <source>
        <dbReference type="Pfam" id="PF12340"/>
    </source>
</evidence>
<dbReference type="HOGENOM" id="CLU_000211_1_0_1"/>
<evidence type="ECO:0000256" key="2">
    <source>
        <dbReference type="ARBA" id="ARBA00012759"/>
    </source>
</evidence>
<evidence type="ECO:0000256" key="5">
    <source>
        <dbReference type="ARBA" id="ARBA00022801"/>
    </source>
</evidence>
<feature type="region of interest" description="Disordered" evidence="7">
    <location>
        <begin position="3167"/>
        <end position="3200"/>
    </location>
</feature>
<dbReference type="GO" id="GO:0004843">
    <property type="term" value="F:cysteine-type deubiquitinase activity"/>
    <property type="evidence" value="ECO:0007669"/>
    <property type="project" value="UniProtKB-EC"/>
</dbReference>
<dbReference type="eggNOG" id="ENOG502QUFK">
    <property type="taxonomic scope" value="Eukaryota"/>
</dbReference>
<dbReference type="GO" id="GO:0006508">
    <property type="term" value="P:proteolysis"/>
    <property type="evidence" value="ECO:0007669"/>
    <property type="project" value="UniProtKB-KW"/>
</dbReference>
<dbReference type="OMA" id="DIMHTPM"/>
<evidence type="ECO:0000256" key="6">
    <source>
        <dbReference type="ARBA" id="ARBA00022807"/>
    </source>
</evidence>
<name>S3BQF2_OPHP1</name>
<evidence type="ECO:0000256" key="1">
    <source>
        <dbReference type="ARBA" id="ARBA00000707"/>
    </source>
</evidence>
<evidence type="ECO:0000259" key="9">
    <source>
        <dbReference type="Pfam" id="PF12359"/>
    </source>
</evidence>
<sequence>MADLDAIFNHIVLPPTLPFSRDADHFAVGKGLLQRLVEACGVLQSVTPNTHTTACNELVTALGVWSSVYGEHVDKKRYHTALQSVTASNKHVLALHIVEQNAALLVYGLDEHVVFEAFEASSQSQDVLATPNALVWKFPSQAAQIPKAQLVQDEGLQHALAAFLSKATSEHLSQFSASGQKAGIAVSESRNPGSPALIMNMLLAVIEALGSPAKVHVLKKRVRDDVVFRSGPGGTDPGCGPWRRHPFWLLLRVAVRRHLQLAFGVAAGHVAYKLLLSMVTANLLRDTIIQRKPVTTVDLVLKKLCRRLAKIEQLPKAGGAPCSLDSARALFEQAVRSANDYIQAEFNTFKKTSTRWVPRLPPRLDPDHESLRLSLPNSTSFLQELSRRYSHTQLPVRSSSQSTDLDGMLRDNPGILQARGTYNKVSSLLLQLARAMDDASDIMAEEHGDGDTLHGLCQRMSDILDGLLSSLPPLSSDDPQLNSQICLTVFRVWVHLDKLATAAFPMLLDYRPLFPPDLLNVLQLTRLSDMEHARKLQVYLRVRHENATCRDRSIFSTLDQGCFGARFTESSPPLMACLNAIREAEREHRAAKRIEWEAACDRYTALAADIESTPCKCTIDEDGEPVRRDCEHHFLKRELWRLRIAVCEDLLPADNNLAAAVVFELDMPAALSAYRSTTWALLRQLAYPVCHSVPVKVKTLADNRALAEVLPTAAIFTNTARFSVCLASPNKAFRQTHYQDVQMWTEYEELLVPHGSIYSIYDTEARTQTSRFDWPLTLAHLCGISIPSPLAHVFPRLAHPPTHPEGPSSYQAVANRLKCPEDVALHEFEAFHHLLAGRARRWLTLLAELGSSNLNCSKDDTLLTCTHLVKQVGPETRDTSSGHGWILGTCHAVFADDCFVDCLLGEIQTKLDATRGSWRETNTMDLIMTLSLAVYMRATSIDHQQKAYDIVRSVRATVLQWIESLRKEGGTSSAASSSASKYSFRAALLGRRTFTLFALATSEAGRSGINHSGMGPGDVTEYLTLSIALQQNRVVDMDRLSRIDKMMLRRDAAFATELQTLIMEAATQYPEAVGEAVAHGIGIGTGTIKSFVAQQVHRDRHSGWMTAVISTASGHQQVDLDCLGGHILVDGKTLRKLPDDIRDSADVQELFGQQHLLTYPSHIPGAVCRLAAPVEGFAVHFGRHNGATVIMAEAPNKSLSYFVPRRVFMDGKKEQYDLPRGLVDDCVHWYDRQTGDIEISRKPDIWRSKQGNWKIHVATQQAWRNDSFLVDPHSRTCKTVAAIFDNFEDARRLTVFQPVNVKRETGKTPTLKIELRHLDLSFSVSAGGRLVCHELGAEIDSDQDAGTLYGYESMIVMRELGDHGRRSIIAPLGPLVFRPRGVHISLRTDIGNGRARRADNYEVSAQDKAYVRFSIDPVLGRLVCPPDPRLLYTNAQLHAFSSFPPLPDPLTGRTGEEEATAVLQSGMCQPWKPLGGKSTLIMQQIRRLCPQRTFYPTDKRVLQQVSWDPMLPVGIQHDRYGHLVDRILRQSHALIPFQGGVQDQPDGTATTDVNKAVIGKRHSEPADDGTAYLHARAECQRLRFEPPLSRNGSPQNLNVNDIMYKSRARSAQFKVASVQEVALALYRENTVSVPHALSVVLERWKRIGGYLARYQSIEEMSLAELMSVDTISERWGSLVRLCTEAQQPGQTGSVLMALSVMAFSPVIDMDAIRWLLAFFTSTALRQVPFPQPDLFTRFQRNEVPTQEYMESLVAQAYPAFAYQKQAQLWDDARWDVERERDKHWSTCQREGSILARWIVLQWPDDLEDMRLTQSTSSNLLDTCLVLEKVRPEWERLQHNWQLSCYAEEVSDIMHRKGLSRRLCPIVMAQAATCASEYNTGGNGDGCLGRHEKTPRSVAPRLDELVQRDMDWTPLAPRALHPKPMRSPWILATSRIVYRPAGDVVDLGRLIGQFLRFSERTGNELRWHYSSDLKRSLEALKMLQLRNLQQWQSPSNVDNTLPSVGQAAQHEMQAEQTVANLYEGIRRSSNARDTGSWLRKARLWARLTPTTILELLRSTTPPASWGRHVRERLVEYGCALTALQQTRRLQRAIAKGDTRRAWDEVRNCGHTNWQPIDHTDWLLLEVDSDMLIRAQQVDVARALLAPASQANAVLQLNMGQGKTSCIVPMAMAALADGDQLARLIVPKALLPPTAQIVQARLGGLVGRQVRHLAFSRRLLSRSDIDSVVTMYENHHSDLLQRRGILLAAPEHLLSFKLCGLQCLADCHESPESRDSQAYQTGKTSRARREQSQARLRLAQRMLALQDRVANELCRDVLDESDVILAARTQLVYPSGAQTTVDGAPQRWVLTQALLAVVEDQLPRLCQRFPQSINSAPRGADNNGGRGFPVVQILQSDQIQEPLHAAILESLSGGQATSFGTWAPGAAGLTATKKQQMVLDALATHSNTAAIEAAAGLFANPRAARDGLLLVHGLLSHRILLVCLRKRWNVQYGLHPKRSPIAVPYEAKGVPSDRSEFGHPDVAILLTCLAFYYSGLTREQLRSSLRHILCQHDDPVSAYGQWIAGGIALLPAELQQWNVVNPDDETQVDQLWSFLRLTRPVVDHYLNTFVFPAHARQFSVKLQASAWDVPLGKRKTIEISKRASATASKVRTTGFSGTNDNRAMLPLTVQQLDIDSLTHTNAEVLTYLLQDRNREYQCCMNGQGRWTEDALLQNLKMNKIRVLIDAGAYVLERDNRSLARAWLTTDGEAEAAIFFGEQDNRAWVLFRDATAGCLPLVATPFVDERRLERCLVYFDEAHTRGVDLSLPPHTRGGITLALGQTKYHTIQAAMRLRQLGTTQAVLWYAPPEVDRSIRHVWHSITGQPIPSLMTTVTKATKDAKASKATLQSKHVLLWLLEQTCAANEQLYPLYLSQGYDFCQRSAAEKRYRRYTRPEDDIQVYKDGHDDVSEEATADTNDNINGKKNGEGIDKDHVYMDAWCREAVESNRKVRQRLVDTLQQPERMTLDQLYGPSKERASDEKQQQQEEDVACPLIKPKPTSGLSGLAGLFQQLQDKGFDRSHSQISRLTTAAFEEVEQEREQEREVEFQVEQVRAQTTRVHFAALYFPGHLHWAIESFLHSGGTLPPRHGMRHAFSSMARSEIGRRHGVSGAGATSALYVSIEFERTIQPNSANMADAKGREKAKAKRKEEEKEKDTSQSESVSVVPSHDQFYRPVQWLLWSRLTNTAIVVVPEEAELLLSRLRREGNQPEHQQEIQQTAHVHLLLYSAAVTRAMVGLSSGTYYAVPSLPIDYSLPSWLTIETGILGGRLYMPFSECEAMRAYLKEVSAPPQDANGTDKTGNTTSRSLVCPNLSSFLLDWLPLRRTGQDIAHTPAAYVCQGRPLHPDHAFFARSDLN</sequence>
<dbReference type="EMBL" id="KE148176">
    <property type="protein sequence ID" value="EPE02597.1"/>
    <property type="molecule type" value="Genomic_DNA"/>
</dbReference>
<accession>S3BQF2</accession>
<feature type="compositionally biased region" description="Basic and acidic residues" evidence="7">
    <location>
        <begin position="3174"/>
        <end position="3194"/>
    </location>
</feature>
<dbReference type="InterPro" id="IPR022099">
    <property type="entry name" value="DUF3638"/>
</dbReference>
<evidence type="ECO:0000259" key="10">
    <source>
        <dbReference type="Pfam" id="PF20255"/>
    </source>
</evidence>
<keyword evidence="6" id="KW-0788">Thiol protease</keyword>
<evidence type="ECO:0000256" key="4">
    <source>
        <dbReference type="ARBA" id="ARBA00022786"/>
    </source>
</evidence>
<dbReference type="OrthoDB" id="3182339at2759"/>
<feature type="region of interest" description="Disordered" evidence="7">
    <location>
        <begin position="2270"/>
        <end position="2289"/>
    </location>
</feature>
<keyword evidence="12" id="KW-1185">Reference proteome</keyword>
<feature type="compositionally biased region" description="Basic and acidic residues" evidence="7">
    <location>
        <begin position="3010"/>
        <end position="3021"/>
    </location>
</feature>
<evidence type="ECO:0000256" key="7">
    <source>
        <dbReference type="SAM" id="MobiDB-lite"/>
    </source>
</evidence>
<keyword evidence="4" id="KW-0833">Ubl conjugation pathway</keyword>
<dbReference type="Proteomes" id="UP000016923">
    <property type="component" value="Unassembled WGS sequence"/>
</dbReference>
<feature type="region of interest" description="Disordered" evidence="7">
    <location>
        <begin position="3000"/>
        <end position="3024"/>
    </location>
</feature>
<dbReference type="VEuPathDB" id="FungiDB:F503_06573"/>
<evidence type="ECO:0000256" key="3">
    <source>
        <dbReference type="ARBA" id="ARBA00022670"/>
    </source>
</evidence>
<dbReference type="PANTHER" id="PTHR13367">
    <property type="entry name" value="UBIQUITIN THIOESTERASE"/>
    <property type="match status" value="1"/>
</dbReference>
<keyword evidence="5" id="KW-0378">Hydrolase</keyword>
<dbReference type="Pfam" id="PF12340">
    <property type="entry name" value="DUF3638"/>
    <property type="match status" value="1"/>
</dbReference>
<comment type="catalytic activity">
    <reaction evidence="1">
        <text>Thiol-dependent hydrolysis of ester, thioester, amide, peptide and isopeptide bonds formed by the C-terminal Gly of ubiquitin (a 76-residue protein attached to proteins as an intracellular targeting signal).</text>
        <dbReference type="EC" id="3.4.19.12"/>
    </reaction>
</comment>
<proteinExistence type="predicted"/>
<organism evidence="11 12">
    <name type="scientific">Ophiostoma piceae (strain UAMH 11346)</name>
    <name type="common">Sap stain fungus</name>
    <dbReference type="NCBI Taxonomy" id="1262450"/>
    <lineage>
        <taxon>Eukaryota</taxon>
        <taxon>Fungi</taxon>
        <taxon>Dikarya</taxon>
        <taxon>Ascomycota</taxon>
        <taxon>Pezizomycotina</taxon>
        <taxon>Sordariomycetes</taxon>
        <taxon>Sordariomycetidae</taxon>
        <taxon>Ophiostomatales</taxon>
        <taxon>Ophiostomataceae</taxon>
        <taxon>Ophiostoma</taxon>
    </lineage>
</organism>
<dbReference type="InterPro" id="IPR051346">
    <property type="entry name" value="OTU_Deubiquitinase"/>
</dbReference>
<dbReference type="InterPro" id="IPR022105">
    <property type="entry name" value="DUF3645"/>
</dbReference>
<feature type="domain" description="DUF6606" evidence="10">
    <location>
        <begin position="7"/>
        <end position="284"/>
    </location>
</feature>
<dbReference type="STRING" id="1262450.S3BQF2"/>
<reference evidence="11 12" key="1">
    <citation type="journal article" date="2013" name="BMC Genomics">
        <title>The genome and transcriptome of the pine saprophyte Ophiostoma piceae, and a comparison with the bark beetle-associated pine pathogen Grosmannia clavigera.</title>
        <authorList>
            <person name="Haridas S."/>
            <person name="Wang Y."/>
            <person name="Lim L."/>
            <person name="Massoumi Alamouti S."/>
            <person name="Jackman S."/>
            <person name="Docking R."/>
            <person name="Robertson G."/>
            <person name="Birol I."/>
            <person name="Bohlmann J."/>
            <person name="Breuil C."/>
        </authorList>
    </citation>
    <scope>NUCLEOTIDE SEQUENCE [LARGE SCALE GENOMIC DNA]</scope>
    <source>
        <strain evidence="11 12">UAMH 11346</strain>
    </source>
</reference>
<protein>
    <recommendedName>
        <fullName evidence="2">ubiquitinyl hydrolase 1</fullName>
        <ecNumber evidence="2">3.4.19.12</ecNumber>
    </recommendedName>
</protein>
<dbReference type="EC" id="3.4.19.12" evidence="2"/>
<dbReference type="PANTHER" id="PTHR13367:SF33">
    <property type="entry name" value="P-LOOP CONTAINING NUCLEOSIDE TRIPHOSPHATE HYDROLASE PROTEIN"/>
    <property type="match status" value="1"/>
</dbReference>
<dbReference type="Pfam" id="PF12359">
    <property type="entry name" value="DUF3645"/>
    <property type="match status" value="1"/>
</dbReference>
<evidence type="ECO:0000313" key="11">
    <source>
        <dbReference type="EMBL" id="EPE02597.1"/>
    </source>
</evidence>